<evidence type="ECO:0000256" key="3">
    <source>
        <dbReference type="PROSITE-ProRule" id="PRU00284"/>
    </source>
</evidence>
<feature type="transmembrane region" description="Helical" evidence="4">
    <location>
        <begin position="12"/>
        <end position="31"/>
    </location>
</feature>
<feature type="domain" description="Methyl-accepting transducer" evidence="5">
    <location>
        <begin position="511"/>
        <end position="694"/>
    </location>
</feature>
<dbReference type="Gene3D" id="1.10.287.950">
    <property type="entry name" value="Methyl-accepting chemotaxis protein"/>
    <property type="match status" value="1"/>
</dbReference>
<feature type="transmembrane region" description="Helical" evidence="4">
    <location>
        <begin position="332"/>
        <end position="355"/>
    </location>
</feature>
<dbReference type="Gene3D" id="6.10.340.10">
    <property type="match status" value="1"/>
</dbReference>
<evidence type="ECO:0000256" key="2">
    <source>
        <dbReference type="ARBA" id="ARBA00029447"/>
    </source>
</evidence>
<keyword evidence="4" id="KW-1133">Transmembrane helix</keyword>
<dbReference type="Gene3D" id="3.30.450.20">
    <property type="entry name" value="PAS domain"/>
    <property type="match status" value="1"/>
</dbReference>
<gene>
    <name evidence="7" type="ORF">FNE76_01700</name>
</gene>
<keyword evidence="1 3" id="KW-0807">Transducer</keyword>
<accession>A0A553V2H8</accession>
<evidence type="ECO:0000259" key="5">
    <source>
        <dbReference type="PROSITE" id="PS50111"/>
    </source>
</evidence>
<proteinExistence type="inferred from homology"/>
<reference evidence="7 8" key="2">
    <citation type="submission" date="2019-07" db="EMBL/GenBank/DDBJ databases">
        <title>Helicobacter labacensis sp. nov., Helicobacter mehlei sp. nov. and Helicobacter vulpis sp. nov., isolated from gastric mucosa of red fox (Vulpis vulpis).</title>
        <authorList>
            <person name="Kusar D."/>
            <person name="Gruntar I."/>
            <person name="Pate M."/>
            <person name="Zajc U."/>
            <person name="Ocepek M."/>
        </authorList>
    </citation>
    <scope>NUCLEOTIDE SEQUENCE [LARGE SCALE GENOMIC DNA]</scope>
    <source>
        <strain evidence="7 8">L8b</strain>
    </source>
</reference>
<keyword evidence="4" id="KW-0472">Membrane</keyword>
<protein>
    <submittedName>
        <fullName evidence="7">Methyl-accepting chemotaxis protein</fullName>
    </submittedName>
</protein>
<keyword evidence="4" id="KW-0812">Transmembrane</keyword>
<dbReference type="PROSITE" id="PS50885">
    <property type="entry name" value="HAMP"/>
    <property type="match status" value="1"/>
</dbReference>
<evidence type="ECO:0000256" key="4">
    <source>
        <dbReference type="SAM" id="Phobius"/>
    </source>
</evidence>
<comment type="caution">
    <text evidence="7">The sequence shown here is derived from an EMBL/GenBank/DDBJ whole genome shotgun (WGS) entry which is preliminary data.</text>
</comment>
<dbReference type="AlphaFoldDB" id="A0A553V2H8"/>
<evidence type="ECO:0000259" key="6">
    <source>
        <dbReference type="PROSITE" id="PS50885"/>
    </source>
</evidence>
<feature type="domain" description="HAMP" evidence="6">
    <location>
        <begin position="430"/>
        <end position="467"/>
    </location>
</feature>
<dbReference type="InterPro" id="IPR004089">
    <property type="entry name" value="MCPsignal_dom"/>
</dbReference>
<dbReference type="Pfam" id="PF00015">
    <property type="entry name" value="MCPsignal"/>
    <property type="match status" value="1"/>
</dbReference>
<evidence type="ECO:0000313" key="8">
    <source>
        <dbReference type="Proteomes" id="UP000319322"/>
    </source>
</evidence>
<dbReference type="PANTHER" id="PTHR32089">
    <property type="entry name" value="METHYL-ACCEPTING CHEMOTAXIS PROTEIN MCPB"/>
    <property type="match status" value="1"/>
</dbReference>
<dbReference type="PROSITE" id="PS50111">
    <property type="entry name" value="CHEMOTAXIS_TRANSDUC_2"/>
    <property type="match status" value="1"/>
</dbReference>
<dbReference type="Proteomes" id="UP000319322">
    <property type="component" value="Unassembled WGS sequence"/>
</dbReference>
<dbReference type="EMBL" id="VKGC01000002">
    <property type="protein sequence ID" value="TSA86665.1"/>
    <property type="molecule type" value="Genomic_DNA"/>
</dbReference>
<comment type="similarity">
    <text evidence="2">Belongs to the methyl-accepting chemotaxis (MCP) protein family.</text>
</comment>
<dbReference type="InterPro" id="IPR003660">
    <property type="entry name" value="HAMP_dom"/>
</dbReference>
<evidence type="ECO:0000313" key="7">
    <source>
        <dbReference type="EMBL" id="TSA86665.1"/>
    </source>
</evidence>
<keyword evidence="8" id="KW-1185">Reference proteome</keyword>
<dbReference type="GO" id="GO:0016020">
    <property type="term" value="C:membrane"/>
    <property type="evidence" value="ECO:0007669"/>
    <property type="project" value="InterPro"/>
</dbReference>
<evidence type="ECO:0000256" key="1">
    <source>
        <dbReference type="ARBA" id="ARBA00023224"/>
    </source>
</evidence>
<organism evidence="7 8">
    <name type="scientific">Helicobacter mehlei</name>
    <dbReference type="NCBI Taxonomy" id="2316080"/>
    <lineage>
        <taxon>Bacteria</taxon>
        <taxon>Pseudomonadati</taxon>
        <taxon>Campylobacterota</taxon>
        <taxon>Epsilonproteobacteria</taxon>
        <taxon>Campylobacterales</taxon>
        <taxon>Helicobacteraceae</taxon>
        <taxon>Helicobacter</taxon>
    </lineage>
</organism>
<dbReference type="SUPFAM" id="SSF58104">
    <property type="entry name" value="Methyl-accepting chemotaxis protein (MCP) signaling domain"/>
    <property type="match status" value="1"/>
</dbReference>
<sequence length="705" mass="78135">MNLSNLRIGTKLVSLIIGVLLVIFIVLSLVITHKSSKTLQTEAYKTLYNVAKRHANRIIPAFNQGFALLETLRETIQNSIDNNSLREDELTNFVRTAFDEANWSDYCFLYLPHAVFKDSPSKVIPKPIDVEHPIPEGFYLALEDTDVFHVGGIISLSLQESAKIFNGPNIKEVLRTNKDMLSEPMPIHIAGKDVTSVIATVPIRNKQKQAIGFISLAIDLTKMRQEVIMDKTSSVYPGDIIAVLSSTGRVAAFPDTNMIGKPLIEVNPGPLTETILKAAKEHREGVFPYMNIRHQESFIGLVNFRVWRDIDQFWSVFIVAPKDAIFKPKDELARLVMVTAFFSLIIAGICVAFLANKIISRRLSAVLEGLVTFFRFLNHEKVSLKLLKVQSNDELGQMVGVINANIQKIQQSLEEDQQAVSQSVSTAKIIESGDLSARITQIPANPQLKELKNVLNTMLDTLEHKVGRNMDTINAVFEAYKKFDFTAKIPEAKGAVEITINMLGQDIREMLSASYAFAKELSSQSEILKESMQTLSQSSVEQSNSLEGTAQQIAQITASMQNTSARTTEITKQVQEIKNIIAIIQDIANQTNLLALNAAIEAARAGEHGRGFAVVADEVRKLAERTGKSLGEIEANTNSLVQSMNEIVSNIQGQASGIEAVNETVEQLEVVVQKNAQIAQDTDQITQKVNDIAKEIFDDVNKKKF</sequence>
<dbReference type="SMART" id="SM00283">
    <property type="entry name" value="MA"/>
    <property type="match status" value="1"/>
</dbReference>
<reference evidence="8" key="1">
    <citation type="submission" date="2019-07" db="EMBL/GenBank/DDBJ databases">
        <title>Helicobacter labacensis sp. nov., Helicobacter mehlei sp. nov. and Helicobacter vulpis sp. nov., isolated from gastric mucosa of red fox (Vulpis vulpis).</title>
        <authorList>
            <person name="Papic B."/>
        </authorList>
    </citation>
    <scope>NUCLEOTIDE SEQUENCE [LARGE SCALE GENOMIC DNA]</scope>
    <source>
        <strain evidence="8">L8b</strain>
    </source>
</reference>
<name>A0A553V2H8_9HELI</name>
<dbReference type="GO" id="GO:0007165">
    <property type="term" value="P:signal transduction"/>
    <property type="evidence" value="ECO:0007669"/>
    <property type="project" value="UniProtKB-KW"/>
</dbReference>
<dbReference type="RefSeq" id="WP_120947665.1">
    <property type="nucleotide sequence ID" value="NZ_VKGC01000002.1"/>
</dbReference>
<reference evidence="7 8" key="3">
    <citation type="submission" date="2019-07" db="EMBL/GenBank/DDBJ databases">
        <authorList>
            <person name="Papic B."/>
        </authorList>
    </citation>
    <scope>NUCLEOTIDE SEQUENCE [LARGE SCALE GENOMIC DNA]</scope>
    <source>
        <strain evidence="7 8">L8b</strain>
    </source>
</reference>
<dbReference type="PANTHER" id="PTHR32089:SF112">
    <property type="entry name" value="LYSOZYME-LIKE PROTEIN-RELATED"/>
    <property type="match status" value="1"/>
</dbReference>